<evidence type="ECO:0000256" key="6">
    <source>
        <dbReference type="ARBA" id="ARBA00023014"/>
    </source>
</evidence>
<dbReference type="SFLD" id="SFLDG01067">
    <property type="entry name" value="SPASM/twitch_domain_containing"/>
    <property type="match status" value="1"/>
</dbReference>
<evidence type="ECO:0000313" key="9">
    <source>
        <dbReference type="EMBL" id="MBU5592671.1"/>
    </source>
</evidence>
<dbReference type="RefSeq" id="WP_032122512.1">
    <property type="nucleotide sequence ID" value="NZ_JAHLQL010000004.1"/>
</dbReference>
<dbReference type="InterPro" id="IPR058240">
    <property type="entry name" value="rSAM_sf"/>
</dbReference>
<dbReference type="EMBL" id="JAHLQL010000004">
    <property type="protein sequence ID" value="MBU5592671.1"/>
    <property type="molecule type" value="Genomic_DNA"/>
</dbReference>
<dbReference type="CDD" id="cd01335">
    <property type="entry name" value="Radical_SAM"/>
    <property type="match status" value="1"/>
</dbReference>
<dbReference type="PROSITE" id="PS51918">
    <property type="entry name" value="RADICAL_SAM"/>
    <property type="match status" value="1"/>
</dbReference>
<dbReference type="Proteomes" id="UP000736583">
    <property type="component" value="Unassembled WGS sequence"/>
</dbReference>
<evidence type="ECO:0000256" key="3">
    <source>
        <dbReference type="ARBA" id="ARBA00022691"/>
    </source>
</evidence>
<comment type="caution">
    <text evidence="9">The sequence shown here is derived from an EMBL/GenBank/DDBJ whole genome shotgun (WGS) entry which is preliminary data.</text>
</comment>
<dbReference type="InterPro" id="IPR006638">
    <property type="entry name" value="Elp3/MiaA/NifB-like_rSAM"/>
</dbReference>
<dbReference type="PROSITE" id="PS01305">
    <property type="entry name" value="MOAA_NIFB_PQQE"/>
    <property type="match status" value="1"/>
</dbReference>
<evidence type="ECO:0000256" key="7">
    <source>
        <dbReference type="ARBA" id="ARBA00023601"/>
    </source>
</evidence>
<keyword evidence="5" id="KW-0408">Iron</keyword>
<dbReference type="SUPFAM" id="SSF102114">
    <property type="entry name" value="Radical SAM enzymes"/>
    <property type="match status" value="1"/>
</dbReference>
<dbReference type="PANTHER" id="PTHR43273">
    <property type="entry name" value="ANAEROBIC SULFATASE-MATURATING ENZYME HOMOLOG ASLB-RELATED"/>
    <property type="match status" value="1"/>
</dbReference>
<dbReference type="InterPro" id="IPR023867">
    <property type="entry name" value="Sulphatase_maturase_rSAM"/>
</dbReference>
<proteinExistence type="inferred from homology"/>
<dbReference type="InterPro" id="IPR013785">
    <property type="entry name" value="Aldolase_TIM"/>
</dbReference>
<dbReference type="SFLD" id="SFLDG01384">
    <property type="entry name" value="thioether_bond_formation_requi"/>
    <property type="match status" value="1"/>
</dbReference>
<dbReference type="InterPro" id="IPR017200">
    <property type="entry name" value="PqqE-like"/>
</dbReference>
<keyword evidence="10" id="KW-1185">Reference proteome</keyword>
<evidence type="ECO:0000256" key="4">
    <source>
        <dbReference type="ARBA" id="ARBA00022723"/>
    </source>
</evidence>
<comment type="cofactor">
    <cofactor evidence="1">
        <name>[4Fe-4S] cluster</name>
        <dbReference type="ChEBI" id="CHEBI:49883"/>
    </cofactor>
</comment>
<gene>
    <name evidence="9" type="ORF">KQI89_12990</name>
</gene>
<accession>A0ABS6F2D8</accession>
<dbReference type="InterPro" id="IPR023885">
    <property type="entry name" value="4Fe4S-binding_SPASM_dom"/>
</dbReference>
<sequence>MFNNLNFLVLWLTNDCNLRCKYCYANAGDKKDYMSFETAKKAMDLPKSRFKLQLAGGEPLLNFSLIKDIYNYLKIHRPDIKMQMQTNGTLITREIAREIKKMNISVGVSLDGPVEINEEFRGKTVAAINGIKNLAQEGVMVNLNSVITSESIEHLDKLMDLAFYLGNVGGIGLDLLRETGRTCNNNVKTASETQIRKYVRKAYQRSLQLSEITGRRIVIREVEDARRRMLQNIRCTEYCHAVYGGSMVVTPQGHLYPCGSLVSKEEYYMGNINNINSFKEVIIKSKRPEICSLCKYGDICVGACPARSIINGKNNRITLEECALRKTTFEIIEEVGGVKEC</sequence>
<evidence type="ECO:0000256" key="2">
    <source>
        <dbReference type="ARBA" id="ARBA00022485"/>
    </source>
</evidence>
<keyword evidence="6" id="KW-0411">Iron-sulfur</keyword>
<evidence type="ECO:0000259" key="8">
    <source>
        <dbReference type="PROSITE" id="PS51918"/>
    </source>
</evidence>
<dbReference type="Gene3D" id="3.20.20.70">
    <property type="entry name" value="Aldolase class I"/>
    <property type="match status" value="1"/>
</dbReference>
<keyword evidence="3" id="KW-0949">S-adenosyl-L-methionine</keyword>
<keyword evidence="2" id="KW-0004">4Fe-4S</keyword>
<name>A0ABS6F2D8_9CLOT</name>
<protein>
    <submittedName>
        <fullName evidence="9">Radical SAM protein</fullName>
    </submittedName>
</protein>
<dbReference type="Pfam" id="PF04055">
    <property type="entry name" value="Radical_SAM"/>
    <property type="match status" value="1"/>
</dbReference>
<dbReference type="PANTHER" id="PTHR43273:SF3">
    <property type="entry name" value="ANAEROBIC SULFATASE-MATURATING ENZYME HOMOLOG ASLB-RELATED"/>
    <property type="match status" value="1"/>
</dbReference>
<dbReference type="InterPro" id="IPR000385">
    <property type="entry name" value="MoaA_NifB_PqqE_Fe-S-bd_CS"/>
</dbReference>
<organism evidence="9 10">
    <name type="scientific">Clostridium simiarum</name>
    <dbReference type="NCBI Taxonomy" id="2841506"/>
    <lineage>
        <taxon>Bacteria</taxon>
        <taxon>Bacillati</taxon>
        <taxon>Bacillota</taxon>
        <taxon>Clostridia</taxon>
        <taxon>Eubacteriales</taxon>
        <taxon>Clostridiaceae</taxon>
        <taxon>Clostridium</taxon>
    </lineage>
</organism>
<feature type="domain" description="Radical SAM core" evidence="8">
    <location>
        <begin position="2"/>
        <end position="220"/>
    </location>
</feature>
<dbReference type="InterPro" id="IPR007197">
    <property type="entry name" value="rSAM"/>
</dbReference>
<evidence type="ECO:0000313" key="10">
    <source>
        <dbReference type="Proteomes" id="UP000736583"/>
    </source>
</evidence>
<keyword evidence="4" id="KW-0479">Metal-binding</keyword>
<reference evidence="9 10" key="1">
    <citation type="submission" date="2021-06" db="EMBL/GenBank/DDBJ databases">
        <authorList>
            <person name="Sun Q."/>
            <person name="Li D."/>
        </authorList>
    </citation>
    <scope>NUCLEOTIDE SEQUENCE [LARGE SCALE GENOMIC DNA]</scope>
    <source>
        <strain evidence="9 10">MSJ-4</strain>
    </source>
</reference>
<dbReference type="SFLD" id="SFLDG01386">
    <property type="entry name" value="main_SPASM_domain-containing"/>
    <property type="match status" value="1"/>
</dbReference>
<comment type="similarity">
    <text evidence="7">Belongs to the radical SAM superfamily. Anaerobic sulfatase-maturating enzyme family.</text>
</comment>
<dbReference type="SMART" id="SM00729">
    <property type="entry name" value="Elp3"/>
    <property type="match status" value="1"/>
</dbReference>
<evidence type="ECO:0000256" key="1">
    <source>
        <dbReference type="ARBA" id="ARBA00001966"/>
    </source>
</evidence>
<evidence type="ECO:0000256" key="5">
    <source>
        <dbReference type="ARBA" id="ARBA00023004"/>
    </source>
</evidence>
<dbReference type="NCBIfam" id="TIGR04085">
    <property type="entry name" value="rSAM_more_4Fe4S"/>
    <property type="match status" value="1"/>
</dbReference>
<dbReference type="PIRSF" id="PIRSF037420">
    <property type="entry name" value="PQQ_syn_pqqE"/>
    <property type="match status" value="1"/>
</dbReference>
<dbReference type="SFLD" id="SFLDS00029">
    <property type="entry name" value="Radical_SAM"/>
    <property type="match status" value="1"/>
</dbReference>